<dbReference type="InterPro" id="IPR010326">
    <property type="entry name" value="EXOC3/Sec6"/>
</dbReference>
<keyword evidence="3" id="KW-0268">Exocytosis</keyword>
<dbReference type="SUPFAM" id="SSF56837">
    <property type="entry name" value="Colicin"/>
    <property type="match status" value="1"/>
</dbReference>
<dbReference type="Gene3D" id="1.10.357.70">
    <property type="entry name" value="Exocyst complex component Sec6, C-terminal domain"/>
    <property type="match status" value="1"/>
</dbReference>
<feature type="compositionally biased region" description="Acidic residues" evidence="5">
    <location>
        <begin position="984"/>
        <end position="997"/>
    </location>
</feature>
<protein>
    <submittedName>
        <fullName evidence="6">Predicted protein</fullName>
    </submittedName>
</protein>
<evidence type="ECO:0000256" key="1">
    <source>
        <dbReference type="ARBA" id="ARBA00009447"/>
    </source>
</evidence>
<organism evidence="7">
    <name type="scientific">Naegleria gruberi</name>
    <name type="common">Amoeba</name>
    <dbReference type="NCBI Taxonomy" id="5762"/>
    <lineage>
        <taxon>Eukaryota</taxon>
        <taxon>Discoba</taxon>
        <taxon>Heterolobosea</taxon>
        <taxon>Tetramitia</taxon>
        <taxon>Eutetramitia</taxon>
        <taxon>Vahlkampfiidae</taxon>
        <taxon>Naegleria</taxon>
    </lineage>
</organism>
<dbReference type="VEuPathDB" id="AmoebaDB:NAEGRDRAFT_63187"/>
<evidence type="ECO:0000256" key="4">
    <source>
        <dbReference type="SAM" id="Coils"/>
    </source>
</evidence>
<evidence type="ECO:0000256" key="2">
    <source>
        <dbReference type="ARBA" id="ARBA00022448"/>
    </source>
</evidence>
<keyword evidence="2" id="KW-0813">Transport</keyword>
<accession>D2V311</accession>
<dbReference type="EMBL" id="GG738850">
    <property type="protein sequence ID" value="EFC48548.1"/>
    <property type="molecule type" value="Genomic_DNA"/>
</dbReference>
<dbReference type="GO" id="GO:0000149">
    <property type="term" value="F:SNARE binding"/>
    <property type="evidence" value="ECO:0007669"/>
    <property type="project" value="TreeGrafter"/>
</dbReference>
<dbReference type="OMA" id="MNIGPKT"/>
<proteinExistence type="inferred from homology"/>
<dbReference type="GO" id="GO:0000145">
    <property type="term" value="C:exocyst"/>
    <property type="evidence" value="ECO:0007669"/>
    <property type="project" value="InterPro"/>
</dbReference>
<name>D2V311_NAEGR</name>
<reference evidence="6 7" key="1">
    <citation type="journal article" date="2010" name="Cell">
        <title>The genome of Naegleria gruberi illuminates early eukaryotic versatility.</title>
        <authorList>
            <person name="Fritz-Laylin L.K."/>
            <person name="Prochnik S.E."/>
            <person name="Ginger M.L."/>
            <person name="Dacks J.B."/>
            <person name="Carpenter M.L."/>
            <person name="Field M.C."/>
            <person name="Kuo A."/>
            <person name="Paredez A."/>
            <person name="Chapman J."/>
            <person name="Pham J."/>
            <person name="Shu S."/>
            <person name="Neupane R."/>
            <person name="Cipriano M."/>
            <person name="Mancuso J."/>
            <person name="Tu H."/>
            <person name="Salamov A."/>
            <person name="Lindquist E."/>
            <person name="Shapiro H."/>
            <person name="Lucas S."/>
            <person name="Grigoriev I.V."/>
            <person name="Cande W.Z."/>
            <person name="Fulton C."/>
            <person name="Rokhsar D.S."/>
            <person name="Dawson S.C."/>
        </authorList>
    </citation>
    <scope>NUCLEOTIDE SEQUENCE [LARGE SCALE GENOMIC DNA]</scope>
    <source>
        <strain evidence="6 7">NEG-M</strain>
    </source>
</reference>
<feature type="coiled-coil region" evidence="4">
    <location>
        <begin position="371"/>
        <end position="398"/>
    </location>
</feature>
<feature type="region of interest" description="Disordered" evidence="5">
    <location>
        <begin position="912"/>
        <end position="997"/>
    </location>
</feature>
<dbReference type="RefSeq" id="XP_002681292.1">
    <property type="nucleotide sequence ID" value="XM_002681246.1"/>
</dbReference>
<dbReference type="AlphaFoldDB" id="D2V311"/>
<evidence type="ECO:0000256" key="5">
    <source>
        <dbReference type="SAM" id="MobiDB-lite"/>
    </source>
</evidence>
<feature type="coiled-coil region" evidence="4">
    <location>
        <begin position="169"/>
        <end position="196"/>
    </location>
</feature>
<dbReference type="Proteomes" id="UP000006671">
    <property type="component" value="Unassembled WGS sequence"/>
</dbReference>
<comment type="similarity">
    <text evidence="1">Belongs to the SEC6 family.</text>
</comment>
<evidence type="ECO:0000313" key="7">
    <source>
        <dbReference type="Proteomes" id="UP000006671"/>
    </source>
</evidence>
<dbReference type="STRING" id="5762.D2V311"/>
<dbReference type="FunCoup" id="D2V311">
    <property type="interactions" value="98"/>
</dbReference>
<keyword evidence="7" id="KW-1185">Reference proteome</keyword>
<gene>
    <name evidence="6" type="ORF">NAEGRDRAFT_63187</name>
</gene>
<dbReference type="GO" id="GO:0051601">
    <property type="term" value="P:exocyst localization"/>
    <property type="evidence" value="ECO:0007669"/>
    <property type="project" value="TreeGrafter"/>
</dbReference>
<dbReference type="InterPro" id="IPR042532">
    <property type="entry name" value="EXOC3/Sec6_C"/>
</dbReference>
<dbReference type="Gene3D" id="1.10.357.50">
    <property type="match status" value="1"/>
</dbReference>
<feature type="compositionally biased region" description="Basic and acidic residues" evidence="5">
    <location>
        <begin position="936"/>
        <end position="965"/>
    </location>
</feature>
<evidence type="ECO:0000313" key="6">
    <source>
        <dbReference type="EMBL" id="EFC48548.1"/>
    </source>
</evidence>
<dbReference type="InParanoid" id="D2V311"/>
<dbReference type="GeneID" id="8862340"/>
<feature type="region of interest" description="Disordered" evidence="5">
    <location>
        <begin position="1"/>
        <end position="23"/>
    </location>
</feature>
<dbReference type="Pfam" id="PF06046">
    <property type="entry name" value="Sec6"/>
    <property type="match status" value="1"/>
</dbReference>
<sequence>MQNKNLLGVSDQQQIGRSRKSSAVDQIINRQGNKESLSSLLNSSTPSRFTVAVSSSPNFSTSPLTTNPFLSSSGEQFNGAVGDEYNMDGNVGENGPSLATSPSVSNNGFLNSFSGGNSGYNSGMANLFGKSANLGFDSEENVFISIIKKSSQQNAIESICRLLETPQDLEKLDDLKNSTEKQVEKLQTQLTNLAGTQVEEADQAINLMGKIRDDLNVKLNENTENSLFNMMKVLGENNRQLIDDYHIVSEVLLAHNNIKKTIEKLETLTVLRRKLRKIKAKLSYHDDQYVLSAHSDIILLEEIKDDALREVKAKVTRSDYIDIFEDYFHMIDDIRTRFEDLLWMRIADLEYTAENEPETVVRIARMIDKEEERDQRKLVEYDERLEALRKKKKNKRSDEDDIHESSVLEPKLRRMKEEFFKRLRQSVSDKFNEAVYATEGRKSVDEKINDLTTLLGEKLNIGVTRYVSTCFPSSWKIVPFLASAYEEELVKYIEGLVNPKSASYNTLGIGDKLKVINWLDDYKNLVDEVTTNPRSFENEKKQLIGDYISTRSSFMIEYTNSTVSLDFRDFENIPLNANIRGYPYTAACVEVFTFINQQLDELMETEIPEVIPPSMGGLKASLRFFIDTSFEKVEENIEDIPLVVICALINNNTTSIDYLKAVVERIEHLLVEDNLFDLEDQFKKNGYKMVDLLCERVIMADVKDLLNELFTENWMVVPLEEKLEKEDLIVVLRDAPVYKMVEMIFEPYYKELEEDLLEAEYRDHLTEKLAEIFVGKYMEKLLFNKVHFDDPIDASNQMKEDIRIIKRFFTAEYNAKEDDVEYSAQRMDVDMFSMNYYEPMKSIFLILKAQTPEDVMKNIKKLLELYKDVSLDLLYNILHLRGDIPKKDKQDIELRLETMYDEYLENPNPDARLSLFGKIDKTPESKKRKTKNQISKKGDKNDKNEKSEKQNESQTTNKKDPKLEVPDGATSLGDLLGDEKLDFSFDEDDEEDYEEDE</sequence>
<keyword evidence="4" id="KW-0175">Coiled coil</keyword>
<evidence type="ECO:0000256" key="3">
    <source>
        <dbReference type="ARBA" id="ARBA00022483"/>
    </source>
</evidence>
<dbReference type="PANTHER" id="PTHR21292:SF1">
    <property type="entry name" value="EXOCYST COMPLEX COMPONENT 3"/>
    <property type="match status" value="1"/>
</dbReference>
<feature type="compositionally biased region" description="Polar residues" evidence="5">
    <location>
        <begin position="54"/>
        <end position="76"/>
    </location>
</feature>
<dbReference type="PANTHER" id="PTHR21292">
    <property type="entry name" value="EXOCYST COMPLEX COMPONENT SEC6-RELATED"/>
    <property type="match status" value="1"/>
</dbReference>
<dbReference type="OrthoDB" id="190098at2759"/>
<dbReference type="eggNOG" id="KOG2286">
    <property type="taxonomic scope" value="Eukaryota"/>
</dbReference>
<feature type="region of interest" description="Disordered" evidence="5">
    <location>
        <begin position="54"/>
        <end position="96"/>
    </location>
</feature>
<dbReference type="KEGG" id="ngr:NAEGRDRAFT_63187"/>
<dbReference type="GO" id="GO:0006887">
    <property type="term" value="P:exocytosis"/>
    <property type="evidence" value="ECO:0007669"/>
    <property type="project" value="UniProtKB-KW"/>
</dbReference>